<organism evidence="5 6">
    <name type="scientific">Somion occarium</name>
    <dbReference type="NCBI Taxonomy" id="3059160"/>
    <lineage>
        <taxon>Eukaryota</taxon>
        <taxon>Fungi</taxon>
        <taxon>Dikarya</taxon>
        <taxon>Basidiomycota</taxon>
        <taxon>Agaricomycotina</taxon>
        <taxon>Agaricomycetes</taxon>
        <taxon>Polyporales</taxon>
        <taxon>Cerrenaceae</taxon>
        <taxon>Somion</taxon>
    </lineage>
</organism>
<evidence type="ECO:0000259" key="4">
    <source>
        <dbReference type="Pfam" id="PF11701"/>
    </source>
</evidence>
<dbReference type="InterPro" id="IPR011989">
    <property type="entry name" value="ARM-like"/>
</dbReference>
<dbReference type="EMBL" id="OZ037944">
    <property type="protein sequence ID" value="CAL1694466.1"/>
    <property type="molecule type" value="Genomic_DNA"/>
</dbReference>
<dbReference type="InterPro" id="IPR016024">
    <property type="entry name" value="ARM-type_fold"/>
</dbReference>
<dbReference type="Gene3D" id="1.25.10.10">
    <property type="entry name" value="Leucine-rich Repeat Variant"/>
    <property type="match status" value="1"/>
</dbReference>
<comment type="subcellular location">
    <subcellularLocation>
        <location evidence="1">Cytoplasm</location>
    </subcellularLocation>
</comment>
<evidence type="ECO:0000313" key="6">
    <source>
        <dbReference type="Proteomes" id="UP001497453"/>
    </source>
</evidence>
<feature type="domain" description="UNC-45/Cro1/She4 central" evidence="4">
    <location>
        <begin position="29"/>
        <end position="190"/>
    </location>
</feature>
<dbReference type="SUPFAM" id="SSF48371">
    <property type="entry name" value="ARM repeat"/>
    <property type="match status" value="2"/>
</dbReference>
<evidence type="ECO:0000313" key="5">
    <source>
        <dbReference type="EMBL" id="CAL1694466.1"/>
    </source>
</evidence>
<keyword evidence="2" id="KW-0963">Cytoplasm</keyword>
<dbReference type="Proteomes" id="UP001497453">
    <property type="component" value="Chromosome 1"/>
</dbReference>
<evidence type="ECO:0000256" key="2">
    <source>
        <dbReference type="ARBA" id="ARBA00022490"/>
    </source>
</evidence>
<name>A0ABP1CFP1_9APHY</name>
<gene>
    <name evidence="5" type="ORF">GFSPODELE1_LOCUS317</name>
</gene>
<accession>A0ABP1CFP1</accession>
<sequence>MLSTDLEVDLDTILKKSQEKSWNTLLQDELNLLVTAFLPSQPLTIRSKAYIGVSAFCQRLRETSGKPDEATDAIARALGPAIISRLAETDEQNVISGLTFLTALFQVDWQAASAIFTQDGAIESVFDGADLFPKSSDISIALAQLLGQAVGHKTCRVAVPPQYIEWLESKSRQNADAATRAAAAVALIKLSRGSESDASEIGGSEGPSSSSSSDELMKLMKGLVVEGLNISSLSDAVEGLAYLSVDPKFKEQLSSDVTFLSRLFSLIPHKPSASTDTPEAGMSPIYGTVLIISNLCAYRPKLSQEEAQIAKLRRMAKVPGKGQPEEDPEVSKLEDEEHVQERGRRLIEAGVLGALSAAVKATDSRAVRLLVGKALLSLVEDKENRGKVLQSGGAKALMTIIHGVLPSPTSSTQPHNLSPLHTLDLEPIQALAKLAITASPVQVFGPNEGALYDAIRPFALMLVHPTSNLLQQFEAIMALTNLSSSSPEAADRIAKAEGLMNKVELLMLENHTLIRRASTELICNIVAGSEEVFNRYGGERNASAKSKLQVLVALCDLDDLPTRLAASGALATLTAAPEACQSLLELQTERHHVLPIFAQLVDPTIVPLPDESGNEDVVEEIRSPTQGDPGLVHRGVVCIRNFVVGVEDSAARKELALEAQRLGLVQALARVFKDNSADRSAPVLRSAAEALKCMMECGVSITA</sequence>
<dbReference type="PANTHER" id="PTHR45994:SF1">
    <property type="entry name" value="FI21225P1"/>
    <property type="match status" value="1"/>
</dbReference>
<feature type="region of interest" description="Disordered" evidence="3">
    <location>
        <begin position="316"/>
        <end position="336"/>
    </location>
</feature>
<protein>
    <recommendedName>
        <fullName evidence="4">UNC-45/Cro1/She4 central domain-containing protein</fullName>
    </recommendedName>
</protein>
<evidence type="ECO:0000256" key="1">
    <source>
        <dbReference type="ARBA" id="ARBA00004496"/>
    </source>
</evidence>
<proteinExistence type="predicted"/>
<dbReference type="InterPro" id="IPR024660">
    <property type="entry name" value="UCS_central_dom"/>
</dbReference>
<dbReference type="PANTHER" id="PTHR45994">
    <property type="entry name" value="FI21225P1"/>
    <property type="match status" value="1"/>
</dbReference>
<dbReference type="Pfam" id="PF11701">
    <property type="entry name" value="UNC45-central"/>
    <property type="match status" value="1"/>
</dbReference>
<reference evidence="6" key="1">
    <citation type="submission" date="2024-04" db="EMBL/GenBank/DDBJ databases">
        <authorList>
            <person name="Shaw F."/>
            <person name="Minotto A."/>
        </authorList>
    </citation>
    <scope>NUCLEOTIDE SEQUENCE [LARGE SCALE GENOMIC DNA]</scope>
</reference>
<keyword evidence="6" id="KW-1185">Reference proteome</keyword>
<evidence type="ECO:0000256" key="3">
    <source>
        <dbReference type="SAM" id="MobiDB-lite"/>
    </source>
</evidence>